<evidence type="ECO:0000256" key="3">
    <source>
        <dbReference type="ARBA" id="ARBA00022448"/>
    </source>
</evidence>
<comment type="subcellular location">
    <subcellularLocation>
        <location evidence="1">Cell membrane</location>
        <topology evidence="1">Multi-pass membrane protein</topology>
    </subcellularLocation>
</comment>
<dbReference type="GO" id="GO:0015820">
    <property type="term" value="P:L-leucine transport"/>
    <property type="evidence" value="ECO:0007669"/>
    <property type="project" value="TreeGrafter"/>
</dbReference>
<dbReference type="AlphaFoldDB" id="A0A9W6LNM7"/>
<feature type="transmembrane region" description="Helical" evidence="9">
    <location>
        <begin position="334"/>
        <end position="351"/>
    </location>
</feature>
<dbReference type="GO" id="GO:0015818">
    <property type="term" value="P:isoleucine transport"/>
    <property type="evidence" value="ECO:0007669"/>
    <property type="project" value="TreeGrafter"/>
</dbReference>
<comment type="similarity">
    <text evidence="2">Belongs to the branched chain amino acid transporter family.</text>
</comment>
<gene>
    <name evidence="10" type="primary">brnQ</name>
    <name evidence="10" type="ORF">PM10SUCC1_30400</name>
</gene>
<dbReference type="GO" id="GO:0005304">
    <property type="term" value="F:L-valine transmembrane transporter activity"/>
    <property type="evidence" value="ECO:0007669"/>
    <property type="project" value="TreeGrafter"/>
</dbReference>
<feature type="transmembrane region" description="Helical" evidence="9">
    <location>
        <begin position="178"/>
        <end position="202"/>
    </location>
</feature>
<dbReference type="PANTHER" id="PTHR30588">
    <property type="entry name" value="BRANCHED-CHAIN AMINO ACID TRANSPORT SYSTEM 2 CARRIER PROTEIN"/>
    <property type="match status" value="1"/>
</dbReference>
<dbReference type="NCBIfam" id="TIGR00796">
    <property type="entry name" value="livcs"/>
    <property type="match status" value="1"/>
</dbReference>
<feature type="transmembrane region" description="Helical" evidence="9">
    <location>
        <begin position="358"/>
        <end position="377"/>
    </location>
</feature>
<proteinExistence type="inferred from homology"/>
<evidence type="ECO:0000256" key="6">
    <source>
        <dbReference type="ARBA" id="ARBA00022970"/>
    </source>
</evidence>
<accession>A0A9W6LNM7</accession>
<dbReference type="PANTHER" id="PTHR30588:SF0">
    <property type="entry name" value="BRANCHED-CHAIN AMINO ACID PERMEASE BRNQ"/>
    <property type="match status" value="1"/>
</dbReference>
<feature type="transmembrane region" description="Helical" evidence="9">
    <location>
        <begin position="397"/>
        <end position="414"/>
    </location>
</feature>
<dbReference type="Proteomes" id="UP001144471">
    <property type="component" value="Unassembled WGS sequence"/>
</dbReference>
<keyword evidence="7 9" id="KW-1133">Transmembrane helix</keyword>
<feature type="transmembrane region" description="Helical" evidence="9">
    <location>
        <begin position="111"/>
        <end position="132"/>
    </location>
</feature>
<feature type="transmembrane region" description="Helical" evidence="9">
    <location>
        <begin position="144"/>
        <end position="166"/>
    </location>
</feature>
<feature type="transmembrane region" description="Helical" evidence="9">
    <location>
        <begin position="223"/>
        <end position="243"/>
    </location>
</feature>
<evidence type="ECO:0000256" key="9">
    <source>
        <dbReference type="SAM" id="Phobius"/>
    </source>
</evidence>
<reference evidence="10" key="1">
    <citation type="submission" date="2022-12" db="EMBL/GenBank/DDBJ databases">
        <title>Reference genome sequencing for broad-spectrum identification of bacterial and archaeal isolates by mass spectrometry.</title>
        <authorList>
            <person name="Sekiguchi Y."/>
            <person name="Tourlousse D.M."/>
        </authorList>
    </citation>
    <scope>NUCLEOTIDE SEQUENCE</scope>
    <source>
        <strain evidence="10">10succ1</strain>
    </source>
</reference>
<organism evidence="10 11">
    <name type="scientific">Propionigenium maris DSM 9537</name>
    <dbReference type="NCBI Taxonomy" id="1123000"/>
    <lineage>
        <taxon>Bacteria</taxon>
        <taxon>Fusobacteriati</taxon>
        <taxon>Fusobacteriota</taxon>
        <taxon>Fusobacteriia</taxon>
        <taxon>Fusobacteriales</taxon>
        <taxon>Fusobacteriaceae</taxon>
        <taxon>Propionigenium</taxon>
    </lineage>
</organism>
<evidence type="ECO:0000256" key="2">
    <source>
        <dbReference type="ARBA" id="ARBA00008540"/>
    </source>
</evidence>
<feature type="transmembrane region" description="Helical" evidence="9">
    <location>
        <begin position="80"/>
        <end position="99"/>
    </location>
</feature>
<keyword evidence="11" id="KW-1185">Reference proteome</keyword>
<dbReference type="GO" id="GO:0015188">
    <property type="term" value="F:L-isoleucine transmembrane transporter activity"/>
    <property type="evidence" value="ECO:0007669"/>
    <property type="project" value="TreeGrafter"/>
</dbReference>
<comment type="caution">
    <text evidence="10">The sequence shown here is derived from an EMBL/GenBank/DDBJ whole genome shotgun (WGS) entry which is preliminary data.</text>
</comment>
<dbReference type="InterPro" id="IPR004685">
    <property type="entry name" value="Brnchd-chn_aa_trnsp_Livcs"/>
</dbReference>
<dbReference type="GO" id="GO:0015190">
    <property type="term" value="F:L-leucine transmembrane transporter activity"/>
    <property type="evidence" value="ECO:0007669"/>
    <property type="project" value="TreeGrafter"/>
</dbReference>
<keyword evidence="4" id="KW-1003">Cell membrane</keyword>
<keyword evidence="5 9" id="KW-0812">Transmembrane</keyword>
<keyword evidence="8 9" id="KW-0472">Membrane</keyword>
<sequence length="425" mass="45314">MRRKNDVFVFGLAIFAMFFGAGNLIFPPEIGVTTGREWLIAASGFFITGICLPVGGLVAFSRATDVNKFAHRVSGKFNTAYFTLLILAIGPMLGIPRTAATAYEMGIAPNLGGLNPLLVSSIYFVVVYFLVMNPSKLMNNIGRYLTPIILSILSVVMIKGALMGFGVPGDKVIDQNSFSYGFFGGYQTMDAITSVILGAIIVKGLKANGYVRESEQRSMIVRAGIISGVGMALVYGGLLYLGAMANGNNLGLSRAELVMYFAKVTLGTYGIRALGLCITVACLTTSVALVAIASDFFSERSRFSYRGITVAVCTVSAVLAATGLGFIIDIAVPILTILYPATIILIALNIAKVEDHRVFKGSIYTGLAFSVLEVVARSGISESIEHLFNILPFSSEGFAWLIPTLIVSGLVAALRDRINIAAENI</sequence>
<evidence type="ECO:0000313" key="11">
    <source>
        <dbReference type="Proteomes" id="UP001144471"/>
    </source>
</evidence>
<keyword evidence="3" id="KW-0813">Transport</keyword>
<feature type="transmembrane region" description="Helical" evidence="9">
    <location>
        <begin position="7"/>
        <end position="26"/>
    </location>
</feature>
<evidence type="ECO:0000256" key="7">
    <source>
        <dbReference type="ARBA" id="ARBA00022989"/>
    </source>
</evidence>
<protein>
    <submittedName>
        <fullName evidence="10">Branched-chain amino acid ABC transporter substrate-binding protein</fullName>
    </submittedName>
</protein>
<feature type="transmembrane region" description="Helical" evidence="9">
    <location>
        <begin position="305"/>
        <end position="328"/>
    </location>
</feature>
<evidence type="ECO:0000256" key="5">
    <source>
        <dbReference type="ARBA" id="ARBA00022692"/>
    </source>
</evidence>
<dbReference type="EMBL" id="BSDY01000019">
    <property type="protein sequence ID" value="GLI57526.1"/>
    <property type="molecule type" value="Genomic_DNA"/>
</dbReference>
<evidence type="ECO:0000256" key="4">
    <source>
        <dbReference type="ARBA" id="ARBA00022475"/>
    </source>
</evidence>
<feature type="transmembrane region" description="Helical" evidence="9">
    <location>
        <begin position="269"/>
        <end position="293"/>
    </location>
</feature>
<keyword evidence="6" id="KW-0029">Amino-acid transport</keyword>
<dbReference type="GO" id="GO:0005886">
    <property type="term" value="C:plasma membrane"/>
    <property type="evidence" value="ECO:0007669"/>
    <property type="project" value="UniProtKB-SubCell"/>
</dbReference>
<name>A0A9W6LNM7_9FUSO</name>
<feature type="transmembrane region" description="Helical" evidence="9">
    <location>
        <begin position="38"/>
        <end position="60"/>
    </location>
</feature>
<evidence type="ECO:0000256" key="1">
    <source>
        <dbReference type="ARBA" id="ARBA00004651"/>
    </source>
</evidence>
<dbReference type="RefSeq" id="WP_281837176.1">
    <property type="nucleotide sequence ID" value="NZ_BSDY01000019.1"/>
</dbReference>
<dbReference type="Pfam" id="PF05525">
    <property type="entry name" value="Branch_AA_trans"/>
    <property type="match status" value="1"/>
</dbReference>
<evidence type="ECO:0000256" key="8">
    <source>
        <dbReference type="ARBA" id="ARBA00023136"/>
    </source>
</evidence>
<evidence type="ECO:0000313" key="10">
    <source>
        <dbReference type="EMBL" id="GLI57526.1"/>
    </source>
</evidence>